<keyword evidence="1" id="KW-0175">Coiled coil</keyword>
<evidence type="ECO:0000313" key="3">
    <source>
        <dbReference type="Proteomes" id="UP000469559"/>
    </source>
</evidence>
<accession>A0A8T9B6B6</accession>
<protein>
    <submittedName>
        <fullName evidence="2">Uncharacterized protein</fullName>
    </submittedName>
</protein>
<dbReference type="Proteomes" id="UP000469559">
    <property type="component" value="Unassembled WGS sequence"/>
</dbReference>
<gene>
    <name evidence="2" type="ORF">LARI1_G007171</name>
</gene>
<sequence length="97" mass="10993">MAAIPGTLPPSPALMDFVQRFRTLQTHRDIGNQLIQEILIYSEHIEGTLREENSQLAKELEDAQLDLEDARRSRREMQQKLNIATARAASLVQIAIP</sequence>
<reference evidence="2 3" key="1">
    <citation type="submission" date="2018-05" db="EMBL/GenBank/DDBJ databases">
        <title>Whole genome sequencing for identification of molecular markers to develop diagnostic detection tools for the regulated plant pathogen Lachnellula willkommii.</title>
        <authorList>
            <person name="Giroux E."/>
            <person name="Bilodeau G."/>
        </authorList>
    </citation>
    <scope>NUCLEOTIDE SEQUENCE [LARGE SCALE GENOMIC DNA]</scope>
    <source>
        <strain evidence="2 3">CBS 203.66</strain>
    </source>
</reference>
<evidence type="ECO:0000256" key="1">
    <source>
        <dbReference type="SAM" id="Coils"/>
    </source>
</evidence>
<name>A0A8T9B6B6_9HELO</name>
<proteinExistence type="predicted"/>
<dbReference type="AlphaFoldDB" id="A0A8T9B6B6"/>
<organism evidence="2 3">
    <name type="scientific">Lachnellula arida</name>
    <dbReference type="NCBI Taxonomy" id="1316785"/>
    <lineage>
        <taxon>Eukaryota</taxon>
        <taxon>Fungi</taxon>
        <taxon>Dikarya</taxon>
        <taxon>Ascomycota</taxon>
        <taxon>Pezizomycotina</taxon>
        <taxon>Leotiomycetes</taxon>
        <taxon>Helotiales</taxon>
        <taxon>Lachnaceae</taxon>
        <taxon>Lachnellula</taxon>
    </lineage>
</organism>
<dbReference type="EMBL" id="QGMF01000486">
    <property type="protein sequence ID" value="TVY15550.1"/>
    <property type="molecule type" value="Genomic_DNA"/>
</dbReference>
<feature type="coiled-coil region" evidence="1">
    <location>
        <begin position="46"/>
        <end position="87"/>
    </location>
</feature>
<keyword evidence="3" id="KW-1185">Reference proteome</keyword>
<comment type="caution">
    <text evidence="2">The sequence shown here is derived from an EMBL/GenBank/DDBJ whole genome shotgun (WGS) entry which is preliminary data.</text>
</comment>
<evidence type="ECO:0000313" key="2">
    <source>
        <dbReference type="EMBL" id="TVY15550.1"/>
    </source>
</evidence>